<evidence type="ECO:0000256" key="1">
    <source>
        <dbReference type="SAM" id="Phobius"/>
    </source>
</evidence>
<dbReference type="RefSeq" id="WP_220197067.1">
    <property type="nucleotide sequence ID" value="NZ_BNJF01000003.1"/>
</dbReference>
<evidence type="ECO:0000313" key="3">
    <source>
        <dbReference type="Proteomes" id="UP000612362"/>
    </source>
</evidence>
<feature type="transmembrane region" description="Helical" evidence="1">
    <location>
        <begin position="255"/>
        <end position="275"/>
    </location>
</feature>
<protein>
    <submittedName>
        <fullName evidence="2">Uncharacterized protein</fullName>
    </submittedName>
</protein>
<name>A0A8J3I6N1_9CHLR</name>
<evidence type="ECO:0000313" key="2">
    <source>
        <dbReference type="EMBL" id="GHO47835.1"/>
    </source>
</evidence>
<organism evidence="2 3">
    <name type="scientific">Ktedonospora formicarum</name>
    <dbReference type="NCBI Taxonomy" id="2778364"/>
    <lineage>
        <taxon>Bacteria</taxon>
        <taxon>Bacillati</taxon>
        <taxon>Chloroflexota</taxon>
        <taxon>Ktedonobacteria</taxon>
        <taxon>Ktedonobacterales</taxon>
        <taxon>Ktedonobacteraceae</taxon>
        <taxon>Ktedonospora</taxon>
    </lineage>
</organism>
<feature type="transmembrane region" description="Helical" evidence="1">
    <location>
        <begin position="35"/>
        <end position="53"/>
    </location>
</feature>
<gene>
    <name evidence="2" type="ORF">KSX_59980</name>
</gene>
<feature type="transmembrane region" description="Helical" evidence="1">
    <location>
        <begin position="169"/>
        <end position="193"/>
    </location>
</feature>
<accession>A0A8J3I6N1</accession>
<dbReference type="Proteomes" id="UP000612362">
    <property type="component" value="Unassembled WGS sequence"/>
</dbReference>
<dbReference type="Pfam" id="PF12679">
    <property type="entry name" value="ABC2_membrane_2"/>
    <property type="match status" value="1"/>
</dbReference>
<feature type="transmembrane region" description="Helical" evidence="1">
    <location>
        <begin position="74"/>
        <end position="101"/>
    </location>
</feature>
<dbReference type="GO" id="GO:0140359">
    <property type="term" value="F:ABC-type transporter activity"/>
    <property type="evidence" value="ECO:0007669"/>
    <property type="project" value="InterPro"/>
</dbReference>
<proteinExistence type="predicted"/>
<keyword evidence="3" id="KW-1185">Reference proteome</keyword>
<feature type="transmembrane region" description="Helical" evidence="1">
    <location>
        <begin position="136"/>
        <end position="157"/>
    </location>
</feature>
<keyword evidence="1" id="KW-1133">Transmembrane helix</keyword>
<dbReference type="AlphaFoldDB" id="A0A8J3I6N1"/>
<sequence length="285" mass="31573">MMPISLLVPKPGPRATLGQLWATIAAEILMQWRRWGFWLAFPLAGSLVALIYIQNAIDMQNNGVLLTQRFALDMAGIVNLFTFLNTYYSTVLYALIASLLVADRLPRDRQLGMLELQRAAPFGHGVYVLGKFLGNYIAILVPAFLSYLICGSILVWLGLSTDIFCKLALAFTLVFLPASAVTVALTLLCSSLFPLRVVQIGFPLLWLDATISLFDWPTISRTIFNPAGRYVYPVFFPTSSVGKAISDHPLVMAQLNIVILWLTASISLIVLYISLHYQARRSAGN</sequence>
<reference evidence="2" key="1">
    <citation type="submission" date="2020-10" db="EMBL/GenBank/DDBJ databases">
        <title>Taxonomic study of unclassified bacteria belonging to the class Ktedonobacteria.</title>
        <authorList>
            <person name="Yabe S."/>
            <person name="Wang C.M."/>
            <person name="Zheng Y."/>
            <person name="Sakai Y."/>
            <person name="Cavaletti L."/>
            <person name="Monciardini P."/>
            <person name="Donadio S."/>
        </authorList>
    </citation>
    <scope>NUCLEOTIDE SEQUENCE</scope>
    <source>
        <strain evidence="2">SOSP1-1</strain>
    </source>
</reference>
<dbReference type="EMBL" id="BNJF01000003">
    <property type="protein sequence ID" value="GHO47835.1"/>
    <property type="molecule type" value="Genomic_DNA"/>
</dbReference>
<keyword evidence="1" id="KW-0472">Membrane</keyword>
<comment type="caution">
    <text evidence="2">The sequence shown here is derived from an EMBL/GenBank/DDBJ whole genome shotgun (WGS) entry which is preliminary data.</text>
</comment>
<keyword evidence="1" id="KW-0812">Transmembrane</keyword>
<dbReference type="GO" id="GO:0005886">
    <property type="term" value="C:plasma membrane"/>
    <property type="evidence" value="ECO:0007669"/>
    <property type="project" value="UniProtKB-SubCell"/>
</dbReference>